<proteinExistence type="predicted"/>
<keyword evidence="1" id="KW-0732">Signal</keyword>
<reference evidence="2" key="1">
    <citation type="submission" date="2021-09" db="EMBL/GenBank/DDBJ databases">
        <title>The genome of Mauremys mutica provides insights into the evolution of semi-aquatic lifestyle.</title>
        <authorList>
            <person name="Gong S."/>
            <person name="Gao Y."/>
        </authorList>
    </citation>
    <scope>NUCLEOTIDE SEQUENCE</scope>
    <source>
        <strain evidence="2">MM-2020</strain>
        <tissue evidence="2">Muscle</tissue>
    </source>
</reference>
<evidence type="ECO:0000313" key="2">
    <source>
        <dbReference type="EMBL" id="KAH1173462.1"/>
    </source>
</evidence>
<evidence type="ECO:0000313" key="3">
    <source>
        <dbReference type="Proteomes" id="UP000827986"/>
    </source>
</evidence>
<organism evidence="2 3">
    <name type="scientific">Mauremys mutica</name>
    <name type="common">yellowpond turtle</name>
    <dbReference type="NCBI Taxonomy" id="74926"/>
    <lineage>
        <taxon>Eukaryota</taxon>
        <taxon>Metazoa</taxon>
        <taxon>Chordata</taxon>
        <taxon>Craniata</taxon>
        <taxon>Vertebrata</taxon>
        <taxon>Euteleostomi</taxon>
        <taxon>Archelosauria</taxon>
        <taxon>Testudinata</taxon>
        <taxon>Testudines</taxon>
        <taxon>Cryptodira</taxon>
        <taxon>Durocryptodira</taxon>
        <taxon>Testudinoidea</taxon>
        <taxon>Geoemydidae</taxon>
        <taxon>Geoemydinae</taxon>
        <taxon>Mauremys</taxon>
    </lineage>
</organism>
<sequence>MFLLTSHCLLNVHIYLMSGLHGEKTITCISFSDCQKYTEYARSFKATEECAQCNYRYFAACHYMAGIFLSFASKIFKCRNKKRKSALIGWTCNLVTVHHRDWSSSAIGKSWVGCTVALICSVIGGWGTRGII</sequence>
<feature type="signal peptide" evidence="1">
    <location>
        <begin position="1"/>
        <end position="22"/>
    </location>
</feature>
<gene>
    <name evidence="2" type="ORF">KIL84_017301</name>
</gene>
<dbReference type="Proteomes" id="UP000827986">
    <property type="component" value="Unassembled WGS sequence"/>
</dbReference>
<comment type="caution">
    <text evidence="2">The sequence shown here is derived from an EMBL/GenBank/DDBJ whole genome shotgun (WGS) entry which is preliminary data.</text>
</comment>
<keyword evidence="3" id="KW-1185">Reference proteome</keyword>
<name>A0A9D3X608_9SAUR</name>
<accession>A0A9D3X608</accession>
<dbReference type="AlphaFoldDB" id="A0A9D3X608"/>
<evidence type="ECO:0000256" key="1">
    <source>
        <dbReference type="SAM" id="SignalP"/>
    </source>
</evidence>
<dbReference type="EMBL" id="JAHDVG010000482">
    <property type="protein sequence ID" value="KAH1173462.1"/>
    <property type="molecule type" value="Genomic_DNA"/>
</dbReference>
<feature type="chain" id="PRO_5038713386" evidence="1">
    <location>
        <begin position="23"/>
        <end position="132"/>
    </location>
</feature>
<protein>
    <submittedName>
        <fullName evidence="2">Uncharacterized protein</fullName>
    </submittedName>
</protein>